<evidence type="ECO:0000256" key="4">
    <source>
        <dbReference type="ARBA" id="ARBA00039850"/>
    </source>
</evidence>
<dbReference type="Gene3D" id="1.10.540.10">
    <property type="entry name" value="Acyl-CoA dehydrogenase/oxidase, N-terminal domain"/>
    <property type="match status" value="1"/>
</dbReference>
<evidence type="ECO:0000256" key="7">
    <source>
        <dbReference type="ARBA" id="ARBA00048307"/>
    </source>
</evidence>
<dbReference type="KEGG" id="tsr:106554066"/>
<comment type="catalytic activity">
    <reaction evidence="11">
        <text>(2S)-2-methylbutanoyl-CoA + oxidized [electron-transfer flavoprotein] + H(+) = (2E)-2-methylbut-2-enoyl-CoA + reduced [electron-transfer flavoprotein]</text>
        <dbReference type="Rhea" id="RHEA:48256"/>
        <dbReference type="Rhea" id="RHEA-COMP:10685"/>
        <dbReference type="Rhea" id="RHEA-COMP:10686"/>
        <dbReference type="ChEBI" id="CHEBI:15378"/>
        <dbReference type="ChEBI" id="CHEBI:57337"/>
        <dbReference type="ChEBI" id="CHEBI:57692"/>
        <dbReference type="ChEBI" id="CHEBI:58307"/>
        <dbReference type="ChEBI" id="CHEBI:88166"/>
    </reaction>
    <physiologicalReaction direction="left-to-right" evidence="11">
        <dbReference type="Rhea" id="RHEA:48257"/>
    </physiologicalReaction>
</comment>
<dbReference type="InterPro" id="IPR036250">
    <property type="entry name" value="AcylCo_DH-like_C"/>
</dbReference>
<dbReference type="OrthoDB" id="10262177at2759"/>
<dbReference type="PANTHER" id="PTHR43884">
    <property type="entry name" value="ACYL-COA DEHYDROGENASE"/>
    <property type="match status" value="1"/>
</dbReference>
<dbReference type="InterPro" id="IPR009075">
    <property type="entry name" value="AcylCo_DH/oxidase_C"/>
</dbReference>
<evidence type="ECO:0000256" key="11">
    <source>
        <dbReference type="ARBA" id="ARBA00049552"/>
    </source>
</evidence>
<dbReference type="RefSeq" id="XP_013928139.1">
    <property type="nucleotide sequence ID" value="XM_014072664.1"/>
</dbReference>
<dbReference type="GO" id="GO:0006631">
    <property type="term" value="P:fatty acid metabolic process"/>
    <property type="evidence" value="ECO:0007669"/>
    <property type="project" value="UniProtKB-KW"/>
</dbReference>
<comment type="catalytic activity">
    <reaction evidence="12">
        <text>2-methylpropanoyl-CoA + oxidized [electron-transfer flavoprotein] + H(+) = 2-methylpropenoyl-CoA + reduced [electron-transfer flavoprotein]</text>
        <dbReference type="Rhea" id="RHEA:44180"/>
        <dbReference type="Rhea" id="RHEA-COMP:10685"/>
        <dbReference type="Rhea" id="RHEA-COMP:10686"/>
        <dbReference type="ChEBI" id="CHEBI:15378"/>
        <dbReference type="ChEBI" id="CHEBI:57338"/>
        <dbReference type="ChEBI" id="CHEBI:57692"/>
        <dbReference type="ChEBI" id="CHEBI:58307"/>
        <dbReference type="ChEBI" id="CHEBI:62500"/>
    </reaction>
    <physiologicalReaction direction="left-to-right" evidence="12">
        <dbReference type="Rhea" id="RHEA:44181"/>
    </physiologicalReaction>
</comment>
<evidence type="ECO:0000259" key="13">
    <source>
        <dbReference type="Pfam" id="PF00441"/>
    </source>
</evidence>
<comment type="catalytic activity">
    <reaction evidence="9">
        <text>butanoyl-CoA + oxidized [electron-transfer flavoprotein] + H(+) = (2E)-butenoyl-CoA + reduced [electron-transfer flavoprotein]</text>
        <dbReference type="Rhea" id="RHEA:24004"/>
        <dbReference type="Rhea" id="RHEA-COMP:10685"/>
        <dbReference type="Rhea" id="RHEA-COMP:10686"/>
        <dbReference type="ChEBI" id="CHEBI:15378"/>
        <dbReference type="ChEBI" id="CHEBI:57332"/>
        <dbReference type="ChEBI" id="CHEBI:57371"/>
        <dbReference type="ChEBI" id="CHEBI:57692"/>
        <dbReference type="ChEBI" id="CHEBI:58307"/>
    </reaction>
    <physiologicalReaction direction="left-to-right" evidence="9">
        <dbReference type="Rhea" id="RHEA:24005"/>
    </physiologicalReaction>
</comment>
<sequence length="265" mass="29493">MAAAGALALLRSCRKPRWNIPLCINHWNTRSCLSKSFKSEALPHTVQEGLTCAPLQTFTEEELMIKQSVKKFAQEQVAPLVQKMDADAKFDDSLFQGLFKQGVPESNIMGQVGHGYKYAIGMLNTGRIGIAAQMLGLAQGCFDHTVPYTKERTQFGKSIFDFQGLQHQIAQVAIQIEAARLLTYNAARFAETGKPFIKQASMAKYYAAEVATLTTSKCIEWMGGVGFTKDYPIEKYYRDCKIGTIYEGTSNIQLNTIAKCIAQEY</sequence>
<evidence type="ECO:0000256" key="5">
    <source>
        <dbReference type="ARBA" id="ARBA00041537"/>
    </source>
</evidence>
<gene>
    <name evidence="15" type="primary">ACADSB</name>
</gene>
<dbReference type="PANTHER" id="PTHR43884:SF1">
    <property type="entry name" value="SHORT_BRANCHED CHAIN SPECIFIC ACYL-COA DEHYDROGENASE, MITOCHONDRIAL"/>
    <property type="match status" value="1"/>
</dbReference>
<feature type="domain" description="Acyl-CoA dehydrogenase/oxidase C-terminal" evidence="13">
    <location>
        <begin position="113"/>
        <end position="259"/>
    </location>
</feature>
<evidence type="ECO:0000256" key="8">
    <source>
        <dbReference type="ARBA" id="ARBA00048592"/>
    </source>
</evidence>
<keyword evidence="2" id="KW-0285">Flavoprotein</keyword>
<comment type="pathway">
    <text evidence="1">Lipid metabolism.</text>
</comment>
<evidence type="ECO:0000256" key="9">
    <source>
        <dbReference type="ARBA" id="ARBA00049096"/>
    </source>
</evidence>
<dbReference type="CTD" id="36"/>
<reference evidence="15" key="1">
    <citation type="submission" date="2025-08" db="UniProtKB">
        <authorList>
            <consortium name="RefSeq"/>
        </authorList>
    </citation>
    <scope>IDENTIFICATION</scope>
</reference>
<comment type="catalytic activity">
    <reaction evidence="10">
        <text>hexanoyl-CoA + oxidized [electron-transfer flavoprotein] + H(+) = (2E)-hexenoyl-CoA + reduced [electron-transfer flavoprotein]</text>
        <dbReference type="Rhea" id="RHEA:43464"/>
        <dbReference type="Rhea" id="RHEA-COMP:10685"/>
        <dbReference type="Rhea" id="RHEA-COMP:10686"/>
        <dbReference type="ChEBI" id="CHEBI:15378"/>
        <dbReference type="ChEBI" id="CHEBI:57692"/>
        <dbReference type="ChEBI" id="CHEBI:58307"/>
        <dbReference type="ChEBI" id="CHEBI:62077"/>
        <dbReference type="ChEBI" id="CHEBI:62620"/>
    </reaction>
    <physiologicalReaction direction="left-to-right" evidence="10">
        <dbReference type="Rhea" id="RHEA:43465"/>
    </physiologicalReaction>
</comment>
<evidence type="ECO:0000256" key="6">
    <source>
        <dbReference type="ARBA" id="ARBA00042821"/>
    </source>
</evidence>
<evidence type="ECO:0000256" key="1">
    <source>
        <dbReference type="ARBA" id="ARBA00005189"/>
    </source>
</evidence>
<dbReference type="InterPro" id="IPR037069">
    <property type="entry name" value="AcylCoA_DH/ox_N_sf"/>
</dbReference>
<evidence type="ECO:0000256" key="2">
    <source>
        <dbReference type="ARBA" id="ARBA00022630"/>
    </source>
</evidence>
<dbReference type="Pfam" id="PF00441">
    <property type="entry name" value="Acyl-CoA_dh_1"/>
    <property type="match status" value="1"/>
</dbReference>
<dbReference type="AlphaFoldDB" id="A0A6I9YVU0"/>
<proteinExistence type="predicted"/>
<dbReference type="GO" id="GO:0003995">
    <property type="term" value="F:acyl-CoA dehydrogenase activity"/>
    <property type="evidence" value="ECO:0007669"/>
    <property type="project" value="InterPro"/>
</dbReference>
<dbReference type="GO" id="GO:0050660">
    <property type="term" value="F:flavin adenine dinucleotide binding"/>
    <property type="evidence" value="ECO:0007669"/>
    <property type="project" value="InterPro"/>
</dbReference>
<evidence type="ECO:0000256" key="12">
    <source>
        <dbReference type="ARBA" id="ARBA00051903"/>
    </source>
</evidence>
<evidence type="ECO:0000313" key="15">
    <source>
        <dbReference type="RefSeq" id="XP_013928139.1"/>
    </source>
</evidence>
<accession>A0A6I9YVU0</accession>
<dbReference type="Gene3D" id="1.20.140.10">
    <property type="entry name" value="Butyryl-CoA Dehydrogenase, subunit A, domain 3"/>
    <property type="match status" value="1"/>
</dbReference>
<keyword evidence="3" id="KW-0560">Oxidoreductase</keyword>
<comment type="catalytic activity">
    <reaction evidence="7">
        <text>valproyl-CoA + oxidized [electron-transfer flavoprotein] + H(+) = (2E)-2-propylpent-2-enoyl-CoA + reduced [electron-transfer flavoprotein]</text>
        <dbReference type="Rhea" id="RHEA:65344"/>
        <dbReference type="Rhea" id="RHEA-COMP:10685"/>
        <dbReference type="Rhea" id="RHEA-COMP:10686"/>
        <dbReference type="ChEBI" id="CHEBI:15378"/>
        <dbReference type="ChEBI" id="CHEBI:57692"/>
        <dbReference type="ChEBI" id="CHEBI:58307"/>
        <dbReference type="ChEBI" id="CHEBI:156457"/>
        <dbReference type="ChEBI" id="CHEBI:156458"/>
    </reaction>
    <physiologicalReaction direction="left-to-right" evidence="7">
        <dbReference type="Rhea" id="RHEA:65345"/>
    </physiologicalReaction>
</comment>
<dbReference type="InterPro" id="IPR006089">
    <property type="entry name" value="Acyl-CoA_DH_CS"/>
</dbReference>
<organism evidence="14 15">
    <name type="scientific">Thamnophis sirtalis</name>
    <dbReference type="NCBI Taxonomy" id="35019"/>
    <lineage>
        <taxon>Eukaryota</taxon>
        <taxon>Metazoa</taxon>
        <taxon>Chordata</taxon>
        <taxon>Craniata</taxon>
        <taxon>Vertebrata</taxon>
        <taxon>Euteleostomi</taxon>
        <taxon>Lepidosauria</taxon>
        <taxon>Squamata</taxon>
        <taxon>Bifurcata</taxon>
        <taxon>Unidentata</taxon>
        <taxon>Episquamata</taxon>
        <taxon>Toxicofera</taxon>
        <taxon>Serpentes</taxon>
        <taxon>Colubroidea</taxon>
        <taxon>Colubridae</taxon>
        <taxon>Natricinae</taxon>
        <taxon>Thamnophis</taxon>
    </lineage>
</organism>
<keyword evidence="14" id="KW-1185">Reference proteome</keyword>
<dbReference type="GeneID" id="106554066"/>
<dbReference type="SUPFAM" id="SSF47203">
    <property type="entry name" value="Acyl-CoA dehydrogenase C-terminal domain-like"/>
    <property type="match status" value="1"/>
</dbReference>
<name>A0A6I9YVU0_9SAUR</name>
<dbReference type="Proteomes" id="UP000504617">
    <property type="component" value="Unplaced"/>
</dbReference>
<dbReference type="FunFam" id="1.20.140.10:FF:000002">
    <property type="entry name" value="Acyl-CoA dehydrogenase short/branched chain"/>
    <property type="match status" value="1"/>
</dbReference>
<protein>
    <recommendedName>
        <fullName evidence="4">Short/branched chain specific acyl-CoA dehydrogenase, mitochondrial</fullName>
    </recommendedName>
    <alternativeName>
        <fullName evidence="6">2-methyl branched chain acyl-CoA dehydrogenase</fullName>
    </alternativeName>
    <alternativeName>
        <fullName evidence="5">2-methylbutyryl-coenzyme A dehydrogenase</fullName>
    </alternativeName>
</protein>
<dbReference type="PROSITE" id="PS00073">
    <property type="entry name" value="ACYL_COA_DH_2"/>
    <property type="match status" value="1"/>
</dbReference>
<comment type="catalytic activity">
    <reaction evidence="8">
        <text>(2R)-2-methylbutanoyl-CoA + oxidized [electron-transfer flavoprotein] + H(+) = ethylacryloyl-CoA + reduced [electron-transfer flavoprotein]</text>
        <dbReference type="Rhea" id="RHEA:65296"/>
        <dbReference type="Rhea" id="RHEA-COMP:10685"/>
        <dbReference type="Rhea" id="RHEA-COMP:10686"/>
        <dbReference type="ChEBI" id="CHEBI:15378"/>
        <dbReference type="ChEBI" id="CHEBI:57692"/>
        <dbReference type="ChEBI" id="CHEBI:58307"/>
        <dbReference type="ChEBI" id="CHEBI:156439"/>
        <dbReference type="ChEBI" id="CHEBI:156440"/>
    </reaction>
    <physiologicalReaction direction="left-to-right" evidence="8">
        <dbReference type="Rhea" id="RHEA:65297"/>
    </physiologicalReaction>
</comment>
<dbReference type="GO" id="GO:0005739">
    <property type="term" value="C:mitochondrion"/>
    <property type="evidence" value="ECO:0007669"/>
    <property type="project" value="TreeGrafter"/>
</dbReference>
<evidence type="ECO:0000256" key="10">
    <source>
        <dbReference type="ARBA" id="ARBA00049192"/>
    </source>
</evidence>
<evidence type="ECO:0000313" key="14">
    <source>
        <dbReference type="Proteomes" id="UP000504617"/>
    </source>
</evidence>
<evidence type="ECO:0000256" key="3">
    <source>
        <dbReference type="ARBA" id="ARBA00023002"/>
    </source>
</evidence>